<dbReference type="AlphaFoldDB" id="A0A1H0JD97"/>
<evidence type="ECO:0000256" key="1">
    <source>
        <dbReference type="SAM" id="SignalP"/>
    </source>
</evidence>
<organism evidence="2 3">
    <name type="scientific">Actinokineospora alba</name>
    <dbReference type="NCBI Taxonomy" id="504798"/>
    <lineage>
        <taxon>Bacteria</taxon>
        <taxon>Bacillati</taxon>
        <taxon>Actinomycetota</taxon>
        <taxon>Actinomycetes</taxon>
        <taxon>Pseudonocardiales</taxon>
        <taxon>Pseudonocardiaceae</taxon>
        <taxon>Actinokineospora</taxon>
    </lineage>
</organism>
<proteinExistence type="predicted"/>
<evidence type="ECO:0000313" key="2">
    <source>
        <dbReference type="EMBL" id="SDO41718.1"/>
    </source>
</evidence>
<feature type="chain" id="PRO_5011490113" evidence="1">
    <location>
        <begin position="28"/>
        <end position="71"/>
    </location>
</feature>
<dbReference type="Proteomes" id="UP000199651">
    <property type="component" value="Unassembled WGS sequence"/>
</dbReference>
<reference evidence="3" key="1">
    <citation type="submission" date="2016-10" db="EMBL/GenBank/DDBJ databases">
        <authorList>
            <person name="Varghese N."/>
            <person name="Submissions S."/>
        </authorList>
    </citation>
    <scope>NUCLEOTIDE SEQUENCE [LARGE SCALE GENOMIC DNA]</scope>
    <source>
        <strain evidence="3">IBRC-M 10655</strain>
    </source>
</reference>
<gene>
    <name evidence="2" type="ORF">SAMN05192558_10343</name>
</gene>
<dbReference type="RefSeq" id="WP_133794586.1">
    <property type="nucleotide sequence ID" value="NZ_FNDV01000002.1"/>
</dbReference>
<feature type="signal peptide" evidence="1">
    <location>
        <begin position="1"/>
        <end position="27"/>
    </location>
</feature>
<protein>
    <submittedName>
        <fullName evidence="2">Uncharacterized protein</fullName>
    </submittedName>
</protein>
<sequence length="71" mass="7053">MKTVSRVLATGFAVATLSLTAAGVAGAAEQTPQNTPIWLIPGVDLGPLLDPTTGLPEALAPVFGLLSLIGA</sequence>
<dbReference type="EMBL" id="FNJB01000003">
    <property type="protein sequence ID" value="SDO41718.1"/>
    <property type="molecule type" value="Genomic_DNA"/>
</dbReference>
<keyword evidence="1" id="KW-0732">Signal</keyword>
<evidence type="ECO:0000313" key="3">
    <source>
        <dbReference type="Proteomes" id="UP000199651"/>
    </source>
</evidence>
<name>A0A1H0JD97_9PSEU</name>
<accession>A0A1H0JD97</accession>
<dbReference type="STRING" id="504798.SAMN05421871_10210"/>
<keyword evidence="3" id="KW-1185">Reference proteome</keyword>